<dbReference type="EMBL" id="CP040710">
    <property type="protein sequence ID" value="QCX00046.1"/>
    <property type="molecule type" value="Genomic_DNA"/>
</dbReference>
<dbReference type="Pfam" id="PF16316">
    <property type="entry name" value="DUF4956"/>
    <property type="match status" value="1"/>
</dbReference>
<dbReference type="OrthoDB" id="154078at2"/>
<keyword evidence="1" id="KW-0472">Membrane</keyword>
<dbReference type="Proteomes" id="UP000310017">
    <property type="component" value="Chromosome"/>
</dbReference>
<keyword evidence="3" id="KW-1185">Reference proteome</keyword>
<protein>
    <submittedName>
        <fullName evidence="2">DUF4956 domain-containing protein</fullName>
    </submittedName>
</protein>
<name>A0A5B7SNA5_9FLAO</name>
<sequence>MEFLDIPWFDDDLWKMLFRFFLNMFFLTIIIRFLYYPSTHKRDYVFTYYLISIIIFFICFTLKKFELDMGMALGLFAIFGIIRYRTDPIEIKEMTYLFVVIGVSVINSLANKKMSYVEILVGNLLVVGAVTIIERFWSLKNEVSKQIVYEKIENILPENKKILKADLEARTGIEINRIKIGNVDFLKDTAQLTIYYYKDKPTK</sequence>
<reference evidence="2 3" key="1">
    <citation type="submission" date="2019-05" db="EMBL/GenBank/DDBJ databases">
        <title>Genome sequencing of F202Z8.</title>
        <authorList>
            <person name="Kwon Y.M."/>
        </authorList>
    </citation>
    <scope>NUCLEOTIDE SEQUENCE [LARGE SCALE GENOMIC DNA]</scope>
    <source>
        <strain evidence="2 3">F202Z8</strain>
    </source>
</reference>
<evidence type="ECO:0000313" key="2">
    <source>
        <dbReference type="EMBL" id="QCX00046.1"/>
    </source>
</evidence>
<feature type="transmembrane region" description="Helical" evidence="1">
    <location>
        <begin position="16"/>
        <end position="34"/>
    </location>
</feature>
<dbReference type="KEGG" id="asag:FGM00_08000"/>
<dbReference type="AlphaFoldDB" id="A0A5B7SNA5"/>
<organism evidence="2 3">
    <name type="scientific">Aggregatimonas sangjinii</name>
    <dbReference type="NCBI Taxonomy" id="2583587"/>
    <lineage>
        <taxon>Bacteria</taxon>
        <taxon>Pseudomonadati</taxon>
        <taxon>Bacteroidota</taxon>
        <taxon>Flavobacteriia</taxon>
        <taxon>Flavobacteriales</taxon>
        <taxon>Flavobacteriaceae</taxon>
        <taxon>Aggregatimonas</taxon>
    </lineage>
</organism>
<keyword evidence="1" id="KW-1133">Transmembrane helix</keyword>
<keyword evidence="1" id="KW-0812">Transmembrane</keyword>
<feature type="transmembrane region" description="Helical" evidence="1">
    <location>
        <begin position="46"/>
        <end position="63"/>
    </location>
</feature>
<dbReference type="RefSeq" id="WP_138852393.1">
    <property type="nucleotide sequence ID" value="NZ_CP040710.1"/>
</dbReference>
<proteinExistence type="predicted"/>
<evidence type="ECO:0000313" key="3">
    <source>
        <dbReference type="Proteomes" id="UP000310017"/>
    </source>
</evidence>
<feature type="transmembrane region" description="Helical" evidence="1">
    <location>
        <begin position="69"/>
        <end position="86"/>
    </location>
</feature>
<feature type="transmembrane region" description="Helical" evidence="1">
    <location>
        <begin position="93"/>
        <end position="110"/>
    </location>
</feature>
<feature type="transmembrane region" description="Helical" evidence="1">
    <location>
        <begin position="116"/>
        <end position="137"/>
    </location>
</feature>
<gene>
    <name evidence="2" type="ORF">FGM00_08000</name>
</gene>
<accession>A0A5B7SNA5</accession>
<dbReference type="InterPro" id="IPR032531">
    <property type="entry name" value="DUF4956"/>
</dbReference>
<evidence type="ECO:0000256" key="1">
    <source>
        <dbReference type="SAM" id="Phobius"/>
    </source>
</evidence>